<protein>
    <submittedName>
        <fullName evidence="1">DUF6278 family protein</fullName>
    </submittedName>
</protein>
<dbReference type="RefSeq" id="WP_010261500.1">
    <property type="nucleotide sequence ID" value="NZ_JAVRET010000021.1"/>
</dbReference>
<gene>
    <name evidence="1" type="ORF">RM698_11425</name>
</gene>
<dbReference type="EMBL" id="JAVRET010000021">
    <property type="protein sequence ID" value="MDT0409652.1"/>
    <property type="molecule type" value="Genomic_DNA"/>
</dbReference>
<comment type="caution">
    <text evidence="1">The sequence shown here is derived from an EMBL/GenBank/DDBJ whole genome shotgun (WGS) entry which is preliminary data.</text>
</comment>
<accession>A0ABU2QYX1</accession>
<evidence type="ECO:0000313" key="1">
    <source>
        <dbReference type="EMBL" id="MDT0409652.1"/>
    </source>
</evidence>
<keyword evidence="2" id="KW-1185">Reference proteome</keyword>
<dbReference type="Pfam" id="PF19794">
    <property type="entry name" value="DUF6278"/>
    <property type="match status" value="1"/>
</dbReference>
<reference evidence="2" key="1">
    <citation type="submission" date="2023-07" db="EMBL/GenBank/DDBJ databases">
        <title>30 novel species of actinomycetes from the DSMZ collection.</title>
        <authorList>
            <person name="Nouioui I."/>
        </authorList>
    </citation>
    <scope>NUCLEOTIDE SEQUENCE [LARGE SCALE GENOMIC DNA]</scope>
    <source>
        <strain evidence="2">DSM 41979</strain>
    </source>
</reference>
<organism evidence="1 2">
    <name type="scientific">Streptomyces evansiae</name>
    <dbReference type="NCBI Taxonomy" id="3075535"/>
    <lineage>
        <taxon>Bacteria</taxon>
        <taxon>Bacillati</taxon>
        <taxon>Actinomycetota</taxon>
        <taxon>Actinomycetes</taxon>
        <taxon>Kitasatosporales</taxon>
        <taxon>Streptomycetaceae</taxon>
        <taxon>Streptomyces</taxon>
    </lineage>
</organism>
<evidence type="ECO:0000313" key="2">
    <source>
        <dbReference type="Proteomes" id="UP001183610"/>
    </source>
</evidence>
<dbReference type="Proteomes" id="UP001183610">
    <property type="component" value="Unassembled WGS sequence"/>
</dbReference>
<name>A0ABU2QYX1_9ACTN</name>
<dbReference type="InterPro" id="IPR046245">
    <property type="entry name" value="DUF6278"/>
</dbReference>
<sequence>MEFRLKYAPEPVNASLFAADIVRAAAEIDGVELDGTPGSLDRVDAVLERLRAEGVTTESVAATLFGFGCYTGEVLVRHGGGAWRAVTEEERAVFGWPLVVALPGGGVCNPIGKAFKRLENGPEDSLGYFYQVFTGAEPGSTASA</sequence>
<proteinExistence type="predicted"/>